<evidence type="ECO:0000256" key="1">
    <source>
        <dbReference type="SAM" id="MobiDB-lite"/>
    </source>
</evidence>
<comment type="caution">
    <text evidence="2">The sequence shown here is derived from an EMBL/GenBank/DDBJ whole genome shotgun (WGS) entry which is preliminary data.</text>
</comment>
<sequence>MLLEHADICLAVANDAVRSLTHIANQFQDDVRSYGFTVVGAERVEALLQMIETVSQKSIPPTMFMQLIPLQREVAFTLTAVRQHNRAGDTPSGEREKKARKRADAVVKCRDALQQIRDDLAKAYRAH</sequence>
<dbReference type="Proteomes" id="UP000197596">
    <property type="component" value="Unassembled WGS sequence"/>
</dbReference>
<proteinExistence type="predicted"/>
<gene>
    <name evidence="2" type="ORF">CEJ42_16950</name>
</gene>
<protein>
    <submittedName>
        <fullName evidence="2">Uncharacterized protein</fullName>
    </submittedName>
</protein>
<feature type="region of interest" description="Disordered" evidence="1">
    <location>
        <begin position="84"/>
        <end position="103"/>
    </location>
</feature>
<name>A0A246WQ99_9BURK</name>
<dbReference type="EMBL" id="NJGU01000009">
    <property type="protein sequence ID" value="OWY27776.1"/>
    <property type="molecule type" value="Genomic_DNA"/>
</dbReference>
<accession>A0A246WQ99</accession>
<reference evidence="2 3" key="1">
    <citation type="submission" date="2017-06" db="EMBL/GenBank/DDBJ databases">
        <title>Herbaspirillum phytohormonus sp. nov., isolated from the root nodule of Robinia pseudoacacia in lead-zinc mine.</title>
        <authorList>
            <person name="Fan M."/>
            <person name="Lin Y."/>
        </authorList>
    </citation>
    <scope>NUCLEOTIDE SEQUENCE [LARGE SCALE GENOMIC DNA]</scope>
    <source>
        <strain evidence="2 3">HZ10</strain>
    </source>
</reference>
<organism evidence="2 3">
    <name type="scientific">Herbaspirillum robiniae</name>
    <dbReference type="NCBI Taxonomy" id="2014887"/>
    <lineage>
        <taxon>Bacteria</taxon>
        <taxon>Pseudomonadati</taxon>
        <taxon>Pseudomonadota</taxon>
        <taxon>Betaproteobacteria</taxon>
        <taxon>Burkholderiales</taxon>
        <taxon>Oxalobacteraceae</taxon>
        <taxon>Herbaspirillum</taxon>
    </lineage>
</organism>
<evidence type="ECO:0000313" key="3">
    <source>
        <dbReference type="Proteomes" id="UP000197596"/>
    </source>
</evidence>
<feature type="compositionally biased region" description="Basic and acidic residues" evidence="1">
    <location>
        <begin position="92"/>
        <end position="103"/>
    </location>
</feature>
<evidence type="ECO:0000313" key="2">
    <source>
        <dbReference type="EMBL" id="OWY27776.1"/>
    </source>
</evidence>
<dbReference type="AlphaFoldDB" id="A0A246WQ99"/>